<feature type="signal peptide" evidence="1">
    <location>
        <begin position="1"/>
        <end position="18"/>
    </location>
</feature>
<dbReference type="RefSeq" id="WP_139159196.1">
    <property type="nucleotide sequence ID" value="NZ_FMVC01000003.1"/>
</dbReference>
<reference evidence="2 3" key="1">
    <citation type="submission" date="2016-10" db="EMBL/GenBank/DDBJ databases">
        <authorList>
            <person name="Varghese N."/>
            <person name="Submissions S."/>
        </authorList>
    </citation>
    <scope>NUCLEOTIDE SEQUENCE [LARGE SCALE GENOMIC DNA]</scope>
    <source>
        <strain evidence="2 3">CGMCC 1.6859</strain>
    </source>
</reference>
<evidence type="ECO:0000313" key="2">
    <source>
        <dbReference type="EMBL" id="SCY50204.1"/>
    </source>
</evidence>
<dbReference type="EMBL" id="FMVC01000003">
    <property type="protein sequence ID" value="SCY50204.1"/>
    <property type="molecule type" value="Genomic_DNA"/>
</dbReference>
<evidence type="ECO:0000313" key="3">
    <source>
        <dbReference type="Proteomes" id="UP000199307"/>
    </source>
</evidence>
<keyword evidence="3" id="KW-1185">Reference proteome</keyword>
<feature type="chain" id="PRO_5046170678" description="YD repeat-containing protein" evidence="1">
    <location>
        <begin position="19"/>
        <end position="1142"/>
    </location>
</feature>
<name>A0ABY0LQB7_9FLAO</name>
<accession>A0ABY0LQB7</accession>
<comment type="caution">
    <text evidence="2">The sequence shown here is derived from an EMBL/GenBank/DDBJ whole genome shotgun (WGS) entry which is preliminary data.</text>
</comment>
<proteinExistence type="predicted"/>
<protein>
    <recommendedName>
        <fullName evidence="4">YD repeat-containing protein</fullName>
    </recommendedName>
</protein>
<evidence type="ECO:0000256" key="1">
    <source>
        <dbReference type="SAM" id="SignalP"/>
    </source>
</evidence>
<dbReference type="Proteomes" id="UP000199307">
    <property type="component" value="Unassembled WGS sequence"/>
</dbReference>
<gene>
    <name evidence="2" type="ORF">SAMN02927916_2322</name>
</gene>
<sequence length="1142" mass="130519">MKKLSFLLFLMLTGVAFGQTIQMPNVIPPSPTAQNFMRYGEIPVDYSTGVPNISIPLYTIQSKRLTLPISISYHASGIKVNDISSEVGLGWVLNAGGIIARTVNDIPDESRTGIRTYANAEQFLNTMPNMVHNGYDSSCNCYPSAINLETYMSTKYNYEDLMSDRYFYSLPNGITGVFRYNYPLDNTIITLPYKPYKISRNLTSNIVTSFQIVDDNGTVYFYEKNINSNVSNSEWHLKKITSADGIDEIKLVYQYTSSVNVRNPESMVSTPKRFLSPNCNSNEVETYATESSTGSPPTNFEEAILTSIETADEIINFIYSNREDFTELKRITEIWIASKKSPNEILKKISFNQSYFGSTAADKRLKLNSVSIIDKDNLQPQTYAVSYESQMLPPYYSKDQNRKVNIDFWGYYNGSNKGSAIHNDFLPAQYKSSQYGDRKADDGFYAKACMIKDIIYPSGGKTSFKFERFYTNELYPSGPAGYFGGFRVSEIINYTENNKVSDRKTYQYSIPIFNKIEHEFYMYDQKYIDVYFQFPNDSWNQSLSCEVLYDRNLFFSEPIVSHDLMPGLPVVYGSVTEFNGTSSNNAGSTLYSYSAPDLFSYTSLIREYHTYQNDKGNYHPKLLQKVIKNSDGNVVVDENYAYSDHFIQEFNTGINITRRLNYLSYSSRPTGAVALSPSFIDEYIQSFRALNTKAYQKAELLDYSTKKTYDLSNLTKYITETTNYQYNQHNLKEKEISVTNSSGENIVTSFKYPYDYYPTLPYKTMVDKNIITPVVEQTIKNEGVQTQKIFNEYKNWGNNIIEPEFVRYQKDAQSALENRIRFLSYDEKGNVLSLKKEDGMPITYLWGYNKNFPIAEIKNSSNIEQNVSQTEYLFSNMFSQPMSLNQSYTLGTFTISADKTVQFTRDYSKNNDHEATFNISVYKSGYSLPQISDYLSMSQTDRSVTSSYFLPSGTYTIAINAGYGGKSGPYQHDINFNMTSTVEQKFNIPFHTSFEEDIDAVNTVYAKTGKKSHSGSYTINIPPASAGYSKIIVSYWGKANASSSWMYEENILDANSGFVHTIGSSYAYIDEVRMYPATAMMTTYTYDPFFKVQTSIMNPNNKAEYYDYDGFGRLKEIYLKETGDVKSIVKSFNYSLKPFVQY</sequence>
<evidence type="ECO:0008006" key="4">
    <source>
        <dbReference type="Google" id="ProtNLM"/>
    </source>
</evidence>
<organism evidence="2 3">
    <name type="scientific">Flavobacterium anhuiense</name>
    <dbReference type="NCBI Taxonomy" id="459526"/>
    <lineage>
        <taxon>Bacteria</taxon>
        <taxon>Pseudomonadati</taxon>
        <taxon>Bacteroidota</taxon>
        <taxon>Flavobacteriia</taxon>
        <taxon>Flavobacteriales</taxon>
        <taxon>Flavobacteriaceae</taxon>
        <taxon>Flavobacterium</taxon>
    </lineage>
</organism>
<keyword evidence="1" id="KW-0732">Signal</keyword>